<comment type="caution">
    <text evidence="2">The sequence shown here is derived from an EMBL/GenBank/DDBJ whole genome shotgun (WGS) entry which is preliminary data.</text>
</comment>
<organism evidence="2 3">
    <name type="scientific">Streptomyces filipinensis</name>
    <dbReference type="NCBI Taxonomy" id="66887"/>
    <lineage>
        <taxon>Bacteria</taxon>
        <taxon>Bacillati</taxon>
        <taxon>Actinomycetota</taxon>
        <taxon>Actinomycetes</taxon>
        <taxon>Kitasatosporales</taxon>
        <taxon>Streptomycetaceae</taxon>
        <taxon>Streptomyces</taxon>
    </lineage>
</organism>
<evidence type="ECO:0000313" key="2">
    <source>
        <dbReference type="EMBL" id="GGV22240.1"/>
    </source>
</evidence>
<dbReference type="Proteomes" id="UP000618795">
    <property type="component" value="Unassembled WGS sequence"/>
</dbReference>
<reference evidence="2" key="2">
    <citation type="submission" date="2020-09" db="EMBL/GenBank/DDBJ databases">
        <authorList>
            <person name="Sun Q."/>
            <person name="Ohkuma M."/>
        </authorList>
    </citation>
    <scope>NUCLEOTIDE SEQUENCE</scope>
    <source>
        <strain evidence="2">JCM 4369</strain>
    </source>
</reference>
<keyword evidence="3" id="KW-1185">Reference proteome</keyword>
<proteinExistence type="predicted"/>
<dbReference type="Pfam" id="PF13193">
    <property type="entry name" value="AMP-binding_C"/>
    <property type="match status" value="1"/>
</dbReference>
<gene>
    <name evidence="2" type="ORF">GCM10010260_73110</name>
</gene>
<dbReference type="AlphaFoldDB" id="A0A918III8"/>
<reference evidence="2" key="1">
    <citation type="journal article" date="2014" name="Int. J. Syst. Evol. Microbiol.">
        <title>Complete genome sequence of Corynebacterium casei LMG S-19264T (=DSM 44701T), isolated from a smear-ripened cheese.</title>
        <authorList>
            <consortium name="US DOE Joint Genome Institute (JGI-PGF)"/>
            <person name="Walter F."/>
            <person name="Albersmeier A."/>
            <person name="Kalinowski J."/>
            <person name="Ruckert C."/>
        </authorList>
    </citation>
    <scope>NUCLEOTIDE SEQUENCE</scope>
    <source>
        <strain evidence="2">JCM 4369</strain>
    </source>
</reference>
<name>A0A918III8_9ACTN</name>
<dbReference type="RefSeq" id="WP_229854627.1">
    <property type="nucleotide sequence ID" value="NZ_BMTD01000024.1"/>
</dbReference>
<dbReference type="InterPro" id="IPR045851">
    <property type="entry name" value="AMP-bd_C_sf"/>
</dbReference>
<evidence type="ECO:0000259" key="1">
    <source>
        <dbReference type="Pfam" id="PF13193"/>
    </source>
</evidence>
<dbReference type="Gene3D" id="3.30.300.30">
    <property type="match status" value="1"/>
</dbReference>
<feature type="domain" description="AMP-binding enzyme C-terminal" evidence="1">
    <location>
        <begin position="4"/>
        <end position="66"/>
    </location>
</feature>
<dbReference type="SUPFAM" id="SSF56801">
    <property type="entry name" value="Acetyl-CoA synthetase-like"/>
    <property type="match status" value="1"/>
</dbReference>
<evidence type="ECO:0000313" key="3">
    <source>
        <dbReference type="Proteomes" id="UP000618795"/>
    </source>
</evidence>
<protein>
    <recommendedName>
        <fullName evidence="1">AMP-binding enzyme C-terminal domain-containing protein</fullName>
    </recommendedName>
</protein>
<dbReference type="InterPro" id="IPR025110">
    <property type="entry name" value="AMP-bd_C"/>
</dbReference>
<accession>A0A918III8</accession>
<sequence length="141" mass="14876">MTAAAAVGCPDPQAGEVPIAYVTLAPMAEAGPAELLAWAAERVPERAAAPREVVVIDAIPLTSVGKPYKLGLRLDATRRAIHAELVALGADLDPEHVVCLAHDGGVRVTVPAPADEAVRRRATAALDRYVLRWQYAPQQAT</sequence>
<dbReference type="EMBL" id="BMTD01000024">
    <property type="protein sequence ID" value="GGV22240.1"/>
    <property type="molecule type" value="Genomic_DNA"/>
</dbReference>